<feature type="compositionally biased region" description="Basic residues" evidence="1">
    <location>
        <begin position="1"/>
        <end position="16"/>
    </location>
</feature>
<accession>A0ABT1J9T1</accession>
<comment type="caution">
    <text evidence="2">The sequence shown here is derived from an EMBL/GenBank/DDBJ whole genome shotgun (WGS) entry which is preliminary data.</text>
</comment>
<gene>
    <name evidence="2" type="ORF">FHR36_007414</name>
</gene>
<keyword evidence="3" id="KW-1185">Reference proteome</keyword>
<feature type="compositionally biased region" description="Pro residues" evidence="1">
    <location>
        <begin position="257"/>
        <end position="266"/>
    </location>
</feature>
<feature type="region of interest" description="Disordered" evidence="1">
    <location>
        <begin position="185"/>
        <end position="293"/>
    </location>
</feature>
<evidence type="ECO:0000313" key="3">
    <source>
        <dbReference type="Proteomes" id="UP001206483"/>
    </source>
</evidence>
<feature type="compositionally biased region" description="Polar residues" evidence="1">
    <location>
        <begin position="22"/>
        <end position="32"/>
    </location>
</feature>
<dbReference type="Proteomes" id="UP001206483">
    <property type="component" value="Unassembled WGS sequence"/>
</dbReference>
<evidence type="ECO:0000256" key="1">
    <source>
        <dbReference type="SAM" id="MobiDB-lite"/>
    </source>
</evidence>
<name>A0ABT1J9T1_9ACTN</name>
<feature type="compositionally biased region" description="Low complexity" evidence="1">
    <location>
        <begin position="235"/>
        <end position="247"/>
    </location>
</feature>
<dbReference type="EMBL" id="JAMZDX010000008">
    <property type="protein sequence ID" value="MCP2314215.1"/>
    <property type="molecule type" value="Genomic_DNA"/>
</dbReference>
<organism evidence="2 3">
    <name type="scientific">Kitasatospora paracochleata</name>
    <dbReference type="NCBI Taxonomy" id="58354"/>
    <lineage>
        <taxon>Bacteria</taxon>
        <taxon>Bacillati</taxon>
        <taxon>Actinomycetota</taxon>
        <taxon>Actinomycetes</taxon>
        <taxon>Kitasatosporales</taxon>
        <taxon>Streptomycetaceae</taxon>
        <taxon>Kitasatospora</taxon>
    </lineage>
</organism>
<evidence type="ECO:0000313" key="2">
    <source>
        <dbReference type="EMBL" id="MCP2314215.1"/>
    </source>
</evidence>
<feature type="region of interest" description="Disordered" evidence="1">
    <location>
        <begin position="1"/>
        <end position="42"/>
    </location>
</feature>
<proteinExistence type="predicted"/>
<sequence length="310" mass="32317">MAPHLRHRSAARRHRAALPGDTSVQPRDNTALHSAAPGPRLRDSCSARACCTRCTLAPGAALSGTAGPGPCCRPGPGGGADRRRRRPGARLNGAASCEVSCRTPCRTPIQVSCGHLMICHGSVSPQVRAHVERVGNADNPFSLVLVGVVGWSVRGSRLRRAVGLFASGGAVRGLRGRPGLLACGASGGAGRVVQGRRPPPARSGLVERPVSNPSSARHALGPGAARAFGPKRPQSRQQPPRAGPAASRTHRPARTPRGPPSRPSTPSPRCATSAMPAPGPWRRGTETGAQETPSWTVLLRRECGRGLAWW</sequence>
<protein>
    <submittedName>
        <fullName evidence="2">Uncharacterized protein</fullName>
    </submittedName>
</protein>
<reference evidence="2 3" key="1">
    <citation type="submission" date="2022-06" db="EMBL/GenBank/DDBJ databases">
        <title>Sequencing the genomes of 1000 actinobacteria strains.</title>
        <authorList>
            <person name="Klenk H.-P."/>
        </authorList>
    </citation>
    <scope>NUCLEOTIDE SEQUENCE [LARGE SCALE GENOMIC DNA]</scope>
    <source>
        <strain evidence="2 3">DSM 41656</strain>
    </source>
</reference>